<name>D7DL37_METV0</name>
<dbReference type="Proteomes" id="UP000000383">
    <property type="component" value="Chromosome"/>
</dbReference>
<dbReference type="Gene3D" id="3.40.630.30">
    <property type="match status" value="1"/>
</dbReference>
<keyword evidence="2" id="KW-0808">Transferase</keyword>
<feature type="domain" description="N-acetyltransferase" evidence="1">
    <location>
        <begin position="2"/>
        <end position="161"/>
    </location>
</feature>
<proteinExistence type="predicted"/>
<dbReference type="GO" id="GO:0016747">
    <property type="term" value="F:acyltransferase activity, transferring groups other than amino-acyl groups"/>
    <property type="evidence" value="ECO:0007669"/>
    <property type="project" value="InterPro"/>
</dbReference>
<dbReference type="SUPFAM" id="SSF55729">
    <property type="entry name" value="Acyl-CoA N-acyltransferases (Nat)"/>
    <property type="match status" value="1"/>
</dbReference>
<keyword evidence="3" id="KW-1185">Reference proteome</keyword>
<dbReference type="PANTHER" id="PTHR43617:SF9">
    <property type="entry name" value="GNAT FAMILY ACETYLTRANSFERASE"/>
    <property type="match status" value="1"/>
</dbReference>
<dbReference type="HOGENOM" id="CLU_098389_0_0_4"/>
<dbReference type="InterPro" id="IPR050276">
    <property type="entry name" value="MshD_Acetyltransferase"/>
</dbReference>
<dbReference type="InterPro" id="IPR000182">
    <property type="entry name" value="GNAT_dom"/>
</dbReference>
<reference evidence="2 3" key="2">
    <citation type="journal article" date="2011" name="J. Bacteriol.">
        <title>Genomes of three methylotrophs from a single niche uncover genetic and metabolic divergence of Methylophilaceae.</title>
        <authorList>
            <person name="Lapidus A."/>
            <person name="Clum A."/>
            <person name="Labutti K."/>
            <person name="Kaluzhnaya M.G."/>
            <person name="Lim S."/>
            <person name="Beck D.A."/>
            <person name="Glavina Del Rio T."/>
            <person name="Nolan M."/>
            <person name="Mavromatis K."/>
            <person name="Huntemann M."/>
            <person name="Lucas S."/>
            <person name="Lidstrom M.E."/>
            <person name="Ivanova N."/>
            <person name="Chistoserdova L."/>
        </authorList>
    </citation>
    <scope>NUCLEOTIDE SEQUENCE [LARGE SCALE GENOMIC DNA]</scope>
    <source>
        <strain evidence="2 3">301</strain>
    </source>
</reference>
<evidence type="ECO:0000259" key="1">
    <source>
        <dbReference type="PROSITE" id="PS51186"/>
    </source>
</evidence>
<dbReference type="KEGG" id="meh:M301_0261"/>
<dbReference type="STRING" id="666681.M301_0261"/>
<dbReference type="Pfam" id="PF00583">
    <property type="entry name" value="Acetyltransf_1"/>
    <property type="match status" value="1"/>
</dbReference>
<dbReference type="OrthoDB" id="119501at2"/>
<evidence type="ECO:0000313" key="2">
    <source>
        <dbReference type="EMBL" id="ADI28648.1"/>
    </source>
</evidence>
<dbReference type="EMBL" id="CP002056">
    <property type="protein sequence ID" value="ADI28648.1"/>
    <property type="molecule type" value="Genomic_DNA"/>
</dbReference>
<dbReference type="CDD" id="cd04301">
    <property type="entry name" value="NAT_SF"/>
    <property type="match status" value="1"/>
</dbReference>
<dbReference type="PROSITE" id="PS51186">
    <property type="entry name" value="GNAT"/>
    <property type="match status" value="1"/>
</dbReference>
<dbReference type="PANTHER" id="PTHR43617">
    <property type="entry name" value="L-AMINO ACID N-ACETYLTRANSFERASE"/>
    <property type="match status" value="1"/>
</dbReference>
<sequence>MQHFRKAVLTDVEAIVKLVNMAYRGETSRAGWTTEADILDGLRTSVNEVEHLIASEDTIVLLCLNDDELLGSICVEKESAIAHIGMFVVSPTIQANGIGKRLLTEAESLAQHMWGIEQFQMHVITIRHELIAFYERRGYMRTGILTDFPVNPEVWQPKLAGLQLETLEKFIPK</sequence>
<reference evidence="3" key="1">
    <citation type="submission" date="2010-05" db="EMBL/GenBank/DDBJ databases">
        <title>Complete sequence of Methylotenera sp. 301.</title>
        <authorList>
            <person name="Lucas S."/>
            <person name="Copeland A."/>
            <person name="Lapidus A."/>
            <person name="Cheng J.-F."/>
            <person name="Bruce D."/>
            <person name="Goodwin L."/>
            <person name="Pitluck S."/>
            <person name="Clum A."/>
            <person name="Land M."/>
            <person name="Hauser L."/>
            <person name="Kyrpides N."/>
            <person name="Ivanova N."/>
            <person name="Chistoservova L."/>
            <person name="Kalyuzhnaya M."/>
            <person name="Woyke T."/>
        </authorList>
    </citation>
    <scope>NUCLEOTIDE SEQUENCE [LARGE SCALE GENOMIC DNA]</scope>
    <source>
        <strain evidence="3">301</strain>
    </source>
</reference>
<accession>D7DL37</accession>
<gene>
    <name evidence="2" type="ordered locus">M301_0261</name>
</gene>
<dbReference type="RefSeq" id="WP_013146965.1">
    <property type="nucleotide sequence ID" value="NC_014207.1"/>
</dbReference>
<organism evidence="2 3">
    <name type="scientific">Methylotenera versatilis (strain 301)</name>
    <dbReference type="NCBI Taxonomy" id="666681"/>
    <lineage>
        <taxon>Bacteria</taxon>
        <taxon>Pseudomonadati</taxon>
        <taxon>Pseudomonadota</taxon>
        <taxon>Betaproteobacteria</taxon>
        <taxon>Nitrosomonadales</taxon>
        <taxon>Methylophilaceae</taxon>
        <taxon>Methylotenera</taxon>
    </lineage>
</organism>
<evidence type="ECO:0000313" key="3">
    <source>
        <dbReference type="Proteomes" id="UP000000383"/>
    </source>
</evidence>
<dbReference type="InterPro" id="IPR016181">
    <property type="entry name" value="Acyl_CoA_acyltransferase"/>
</dbReference>
<protein>
    <submittedName>
        <fullName evidence="2">GCN5-related N-acetyltransferase</fullName>
    </submittedName>
</protein>
<dbReference type="eggNOG" id="COG0456">
    <property type="taxonomic scope" value="Bacteria"/>
</dbReference>
<dbReference type="AlphaFoldDB" id="D7DL37"/>